<sequence length="207" mass="23981">MGDASKVPSERKLKKAFYEYSCGKEELDIEGFKHLCYKFYLAPTTKAASELFHQLDKNSDSQLSFEEVSQLVERQWSPMDERKLSFKRDFERCRKREGQFGIQVSYPSEQKETEEPTQETAPEIQQETAPEIQQETAPENQQNDEKVEQQSDQKKDETVLEAVDEQKNVEADQSKQADAVGDVKQEEQVVSEQSKDEEKVEEGQKEE</sequence>
<dbReference type="Proteomes" id="UP001164746">
    <property type="component" value="Chromosome 10"/>
</dbReference>
<dbReference type="EMBL" id="CP111021">
    <property type="protein sequence ID" value="WAR17719.1"/>
    <property type="molecule type" value="Genomic_DNA"/>
</dbReference>
<dbReference type="PROSITE" id="PS00303">
    <property type="entry name" value="S100_CABP"/>
    <property type="match status" value="1"/>
</dbReference>
<dbReference type="Gene3D" id="1.10.238.10">
    <property type="entry name" value="EF-hand"/>
    <property type="match status" value="1"/>
</dbReference>
<dbReference type="SUPFAM" id="SSF47473">
    <property type="entry name" value="EF-hand"/>
    <property type="match status" value="1"/>
</dbReference>
<dbReference type="PROSITE" id="PS50222">
    <property type="entry name" value="EF_HAND_2"/>
    <property type="match status" value="1"/>
</dbReference>
<feature type="compositionally biased region" description="Polar residues" evidence="1">
    <location>
        <begin position="131"/>
        <end position="141"/>
    </location>
</feature>
<dbReference type="InterPro" id="IPR002048">
    <property type="entry name" value="EF_hand_dom"/>
</dbReference>
<feature type="domain" description="EF-hand" evidence="2">
    <location>
        <begin position="43"/>
        <end position="78"/>
    </location>
</feature>
<evidence type="ECO:0000259" key="2">
    <source>
        <dbReference type="PROSITE" id="PS50222"/>
    </source>
</evidence>
<proteinExistence type="predicted"/>
<feature type="region of interest" description="Disordered" evidence="1">
    <location>
        <begin position="101"/>
        <end position="207"/>
    </location>
</feature>
<organism evidence="3 4">
    <name type="scientific">Mya arenaria</name>
    <name type="common">Soft-shell clam</name>
    <dbReference type="NCBI Taxonomy" id="6604"/>
    <lineage>
        <taxon>Eukaryota</taxon>
        <taxon>Metazoa</taxon>
        <taxon>Spiralia</taxon>
        <taxon>Lophotrochozoa</taxon>
        <taxon>Mollusca</taxon>
        <taxon>Bivalvia</taxon>
        <taxon>Autobranchia</taxon>
        <taxon>Heteroconchia</taxon>
        <taxon>Euheterodonta</taxon>
        <taxon>Imparidentia</taxon>
        <taxon>Neoheterodontei</taxon>
        <taxon>Myida</taxon>
        <taxon>Myoidea</taxon>
        <taxon>Myidae</taxon>
        <taxon>Mya</taxon>
    </lineage>
</organism>
<evidence type="ECO:0000313" key="3">
    <source>
        <dbReference type="EMBL" id="WAR17719.1"/>
    </source>
</evidence>
<reference evidence="3" key="1">
    <citation type="submission" date="2022-11" db="EMBL/GenBank/DDBJ databases">
        <title>Centuries of genome instability and evolution in soft-shell clam transmissible cancer (bioRxiv).</title>
        <authorList>
            <person name="Hart S.F.M."/>
            <person name="Yonemitsu M.A."/>
            <person name="Giersch R.M."/>
            <person name="Beal B.F."/>
            <person name="Arriagada G."/>
            <person name="Davis B.W."/>
            <person name="Ostrander E.A."/>
            <person name="Goff S.P."/>
            <person name="Metzger M.J."/>
        </authorList>
    </citation>
    <scope>NUCLEOTIDE SEQUENCE</scope>
    <source>
        <strain evidence="3">MELC-2E11</strain>
        <tissue evidence="3">Siphon/mantle</tissue>
    </source>
</reference>
<feature type="compositionally biased region" description="Basic and acidic residues" evidence="1">
    <location>
        <begin position="143"/>
        <end position="207"/>
    </location>
</feature>
<feature type="compositionally biased region" description="Low complexity" evidence="1">
    <location>
        <begin position="118"/>
        <end position="129"/>
    </location>
</feature>
<gene>
    <name evidence="3" type="ORF">MAR_032313</name>
</gene>
<accession>A0ABY7FA97</accession>
<dbReference type="InterPro" id="IPR011992">
    <property type="entry name" value="EF-hand-dom_pair"/>
</dbReference>
<protein>
    <recommendedName>
        <fullName evidence="2">EF-hand domain-containing protein</fullName>
    </recommendedName>
</protein>
<dbReference type="InterPro" id="IPR001751">
    <property type="entry name" value="S100/CaBP7/8-like_CS"/>
</dbReference>
<name>A0ABY7FA97_MYAAR</name>
<evidence type="ECO:0000256" key="1">
    <source>
        <dbReference type="SAM" id="MobiDB-lite"/>
    </source>
</evidence>
<keyword evidence="4" id="KW-1185">Reference proteome</keyword>
<evidence type="ECO:0000313" key="4">
    <source>
        <dbReference type="Proteomes" id="UP001164746"/>
    </source>
</evidence>